<name>A0A653DDZ3_CALMS</name>
<keyword evidence="1" id="KW-0812">Transmembrane</keyword>
<accession>A0A653DDZ3</accession>
<keyword evidence="1" id="KW-1133">Transmembrane helix</keyword>
<evidence type="ECO:0000313" key="3">
    <source>
        <dbReference type="Proteomes" id="UP000410492"/>
    </source>
</evidence>
<feature type="transmembrane region" description="Helical" evidence="1">
    <location>
        <begin position="20"/>
        <end position="48"/>
    </location>
</feature>
<evidence type="ECO:0000313" key="2">
    <source>
        <dbReference type="EMBL" id="VEN58425.1"/>
    </source>
</evidence>
<reference evidence="2 3" key="1">
    <citation type="submission" date="2019-01" db="EMBL/GenBank/DDBJ databases">
        <authorList>
            <person name="Sayadi A."/>
        </authorList>
    </citation>
    <scope>NUCLEOTIDE SEQUENCE [LARGE SCALE GENOMIC DNA]</scope>
</reference>
<protein>
    <submittedName>
        <fullName evidence="2">Uncharacterized protein</fullName>
    </submittedName>
</protein>
<keyword evidence="3" id="KW-1185">Reference proteome</keyword>
<gene>
    <name evidence="2" type="ORF">CALMAC_LOCUS16792</name>
</gene>
<proteinExistence type="predicted"/>
<organism evidence="2 3">
    <name type="scientific">Callosobruchus maculatus</name>
    <name type="common">Southern cowpea weevil</name>
    <name type="synonym">Pulse bruchid</name>
    <dbReference type="NCBI Taxonomy" id="64391"/>
    <lineage>
        <taxon>Eukaryota</taxon>
        <taxon>Metazoa</taxon>
        <taxon>Ecdysozoa</taxon>
        <taxon>Arthropoda</taxon>
        <taxon>Hexapoda</taxon>
        <taxon>Insecta</taxon>
        <taxon>Pterygota</taxon>
        <taxon>Neoptera</taxon>
        <taxon>Endopterygota</taxon>
        <taxon>Coleoptera</taxon>
        <taxon>Polyphaga</taxon>
        <taxon>Cucujiformia</taxon>
        <taxon>Chrysomeloidea</taxon>
        <taxon>Chrysomelidae</taxon>
        <taxon>Bruchinae</taxon>
        <taxon>Bruchini</taxon>
        <taxon>Callosobruchus</taxon>
    </lineage>
</organism>
<dbReference type="Proteomes" id="UP000410492">
    <property type="component" value="Unassembled WGS sequence"/>
</dbReference>
<keyword evidence="1" id="KW-0472">Membrane</keyword>
<dbReference type="EMBL" id="CAACVG010011600">
    <property type="protein sequence ID" value="VEN58425.1"/>
    <property type="molecule type" value="Genomic_DNA"/>
</dbReference>
<sequence>MYSVNFGRVYNLSTDCPKLFKYLFCRICCLVSLLGTQFFVVIIVIILFKNEHLYKRKDASWP</sequence>
<evidence type="ECO:0000256" key="1">
    <source>
        <dbReference type="SAM" id="Phobius"/>
    </source>
</evidence>
<dbReference type="AlphaFoldDB" id="A0A653DDZ3"/>